<dbReference type="RefSeq" id="WP_176799710.1">
    <property type="nucleotide sequence ID" value="NZ_CP040798.1"/>
</dbReference>
<evidence type="ECO:0000313" key="2">
    <source>
        <dbReference type="EMBL" id="QLB51080.1"/>
    </source>
</evidence>
<gene>
    <name evidence="2" type="ORF">FDP16_11840</name>
</gene>
<dbReference type="Proteomes" id="UP000509535">
    <property type="component" value="Chromosome"/>
</dbReference>
<organism evidence="2 3">
    <name type="scientific">Streptococcus sanguinis</name>
    <dbReference type="NCBI Taxonomy" id="1305"/>
    <lineage>
        <taxon>Bacteria</taxon>
        <taxon>Bacillati</taxon>
        <taxon>Bacillota</taxon>
        <taxon>Bacilli</taxon>
        <taxon>Lactobacillales</taxon>
        <taxon>Streptococcaceae</taxon>
        <taxon>Streptococcus</taxon>
    </lineage>
</organism>
<comment type="similarity">
    <text evidence="1">Belongs to the UPF0236 family.</text>
</comment>
<dbReference type="InterPro" id="IPR009620">
    <property type="entry name" value="UPF0236"/>
</dbReference>
<dbReference type="EMBL" id="CP040798">
    <property type="protein sequence ID" value="QLB51080.1"/>
    <property type="molecule type" value="Genomic_DNA"/>
</dbReference>
<protein>
    <submittedName>
        <fullName evidence="2">ISLre2 family transposase</fullName>
    </submittedName>
</protein>
<dbReference type="AlphaFoldDB" id="A0A7H8V3Q2"/>
<dbReference type="NCBIfam" id="NF033529">
    <property type="entry name" value="transpos_ISLre2"/>
    <property type="match status" value="1"/>
</dbReference>
<proteinExistence type="inferred from homology"/>
<evidence type="ECO:0000256" key="1">
    <source>
        <dbReference type="ARBA" id="ARBA00006539"/>
    </source>
</evidence>
<evidence type="ECO:0000313" key="3">
    <source>
        <dbReference type="Proteomes" id="UP000509535"/>
    </source>
</evidence>
<reference evidence="2 3" key="1">
    <citation type="submission" date="2019-06" db="EMBL/GenBank/DDBJ databases">
        <title>The organization of the Streptococcus sanguinis genomes.</title>
        <authorList>
            <person name="Wang H.Y."/>
            <person name="Chen Y.Y.M."/>
            <person name="Wu C.H."/>
        </authorList>
    </citation>
    <scope>NUCLEOTIDE SEQUENCE [LARGE SCALE GENOMIC DNA]</scope>
    <source>
        <strain evidence="2 3">CGMH058</strain>
    </source>
</reference>
<sequence length="442" mass="52188">MTVFDERELKDQLFAQNAKDVYESIVQYDEEMVPIMKARGYTCIHSIERTVAFTFGEITFRRRRWKKGGEWVVPVDEKLGLSKNTRFSWEFMYQVACLSTMMPYDKVIQVIQLTYHIRITKPIVVKAVKLCDELLKEKATYRFYGDEEAQEKQPVDVIYIEGDGVMVKASDQEDPSRNYDLSHFVIHTGSKKVGSNRFELQGKKEFISLDNRLTRDQVLDYLYNHFDIKEETILITNSDGGHGYTPYIFKEIAKALKVKRHEHFWDAYHVNQKLKLAFRPYAEELLDLAFQAIKQHDKEKLRTVLDTTEGLLSTEEEEEEFEHFKNKLLQNFQYTKPANLRGLSSSGIGVMESQHRKVTYRMKKRGMYWTVLGAQTMSQMIILNYEDGLRELFFGCWREEYEEMMELDDITGGTIKVKQNKVKRCYRLPNFRYPSKRRLGKK</sequence>
<accession>A0A7H8V3Q2</accession>
<name>A0A7H8V3Q2_STRSA</name>
<dbReference type="Pfam" id="PF06782">
    <property type="entry name" value="UPF0236"/>
    <property type="match status" value="1"/>
</dbReference>